<accession>A0ACB9MVE5</accession>
<dbReference type="Proteomes" id="UP001057402">
    <property type="component" value="Chromosome 9"/>
</dbReference>
<protein>
    <submittedName>
        <fullName evidence="1">Uncharacterized protein</fullName>
    </submittedName>
</protein>
<organism evidence="1 2">
    <name type="scientific">Melastoma candidum</name>
    <dbReference type="NCBI Taxonomy" id="119954"/>
    <lineage>
        <taxon>Eukaryota</taxon>
        <taxon>Viridiplantae</taxon>
        <taxon>Streptophyta</taxon>
        <taxon>Embryophyta</taxon>
        <taxon>Tracheophyta</taxon>
        <taxon>Spermatophyta</taxon>
        <taxon>Magnoliopsida</taxon>
        <taxon>eudicotyledons</taxon>
        <taxon>Gunneridae</taxon>
        <taxon>Pentapetalae</taxon>
        <taxon>rosids</taxon>
        <taxon>malvids</taxon>
        <taxon>Myrtales</taxon>
        <taxon>Melastomataceae</taxon>
        <taxon>Melastomatoideae</taxon>
        <taxon>Melastomateae</taxon>
        <taxon>Melastoma</taxon>
    </lineage>
</organism>
<evidence type="ECO:0000313" key="2">
    <source>
        <dbReference type="Proteomes" id="UP001057402"/>
    </source>
</evidence>
<proteinExistence type="predicted"/>
<dbReference type="EMBL" id="CM042888">
    <property type="protein sequence ID" value="KAI4326480.1"/>
    <property type="molecule type" value="Genomic_DNA"/>
</dbReference>
<name>A0ACB9MVE5_9MYRT</name>
<reference evidence="2" key="1">
    <citation type="journal article" date="2023" name="Front. Plant Sci.">
        <title>Chromosomal-level genome assembly of Melastoma candidum provides insights into trichome evolution.</title>
        <authorList>
            <person name="Zhong Y."/>
            <person name="Wu W."/>
            <person name="Sun C."/>
            <person name="Zou P."/>
            <person name="Liu Y."/>
            <person name="Dai S."/>
            <person name="Zhou R."/>
        </authorList>
    </citation>
    <scope>NUCLEOTIDE SEQUENCE [LARGE SCALE GENOMIC DNA]</scope>
</reference>
<comment type="caution">
    <text evidence="1">The sequence shown here is derived from an EMBL/GenBank/DDBJ whole genome shotgun (WGS) entry which is preliminary data.</text>
</comment>
<gene>
    <name evidence="1" type="ORF">MLD38_031791</name>
</gene>
<evidence type="ECO:0000313" key="1">
    <source>
        <dbReference type="EMBL" id="KAI4326480.1"/>
    </source>
</evidence>
<keyword evidence="2" id="KW-1185">Reference proteome</keyword>
<sequence length="489" mass="52973">MDRLVTADTKDVEIHFCPNLRSSASFRVTNLMHTMPVAVSLSTTNTSVFRFPEPYSILPPLSTATFTVSLKPSEEPPVSSPPDSIVLRSSILPSGKARSEELRRLFSRPGPHLFKDASLPIYFSGPDVFRSLLCLREGRRRQLPLFHGEGLDYLIDRAVRGCDASQLHALLRWAVFHGDAAASTCLIESGADVNRDGRGSDGRDRRSLGCLAVQSGNLEVLEILVAAGLMAHSSSDLVLHEAATANRVDMMEALWKGLKGLDINMTDANGRTPIHVAADNGSLEAIKFCVSVGGDVDVLDANGWSPLHYAARNGSYETVEYLVDHAMYTKHAVNVEGKTALSVAEENGFADLYGPLRSGDDLHRAARVGDVDGVRDSIAEGGNVNGRDQHGWTPLHRAAFKGRVECVKALLSHGAKVDSVDDEGYTPLQCALEAGHMQVALLLASQGGGKRLENALRDGNKEKSQHKGKGSLDFILAPFKKNRRPILNL</sequence>